<evidence type="ECO:0000256" key="9">
    <source>
        <dbReference type="HAMAP-Rule" id="MF_03137"/>
    </source>
</evidence>
<evidence type="ECO:0000256" key="3">
    <source>
        <dbReference type="ARBA" id="ARBA00022741"/>
    </source>
</evidence>
<dbReference type="FunFam" id="3.40.50.300:FF:000078">
    <property type="entry name" value="Elongation factor 4"/>
    <property type="match status" value="1"/>
</dbReference>
<dbReference type="SUPFAM" id="SSF52540">
    <property type="entry name" value="P-loop containing nucleoside triphosphate hydrolases"/>
    <property type="match status" value="1"/>
</dbReference>
<feature type="binding site" evidence="9">
    <location>
        <begin position="244"/>
        <end position="248"/>
    </location>
    <ligand>
        <name>GTP</name>
        <dbReference type="ChEBI" id="CHEBI:37565"/>
    </ligand>
</feature>
<dbReference type="NCBIfam" id="TIGR00231">
    <property type="entry name" value="small_GTP"/>
    <property type="match status" value="1"/>
</dbReference>
<comment type="function">
    <text evidence="9">Promotes mitochondrial protein synthesis. May act as a fidelity factor of the translation reaction, by catalyzing a one-codon backward translocation of tRNAs on improperly translocated ribosomes. Binds to mitochondrial ribosomes in a GTP-dependent manner.</text>
</comment>
<dbReference type="NCBIfam" id="TIGR01393">
    <property type="entry name" value="lepA"/>
    <property type="match status" value="1"/>
</dbReference>
<dbReference type="InterPro" id="IPR006579">
    <property type="entry name" value="Pre_C2HC_dom"/>
</dbReference>
<name>A0A8T0F394_ARGBR</name>
<dbReference type="Pfam" id="PF03144">
    <property type="entry name" value="GTP_EFTU_D2"/>
    <property type="match status" value="1"/>
</dbReference>
<proteinExistence type="inferred from homology"/>
<feature type="domain" description="Tr-type G" evidence="10">
    <location>
        <begin position="170"/>
        <end position="351"/>
    </location>
</feature>
<dbReference type="InterPro" id="IPR006297">
    <property type="entry name" value="EF-4"/>
</dbReference>
<dbReference type="Pfam" id="PF07530">
    <property type="entry name" value="PRE_C2HC"/>
    <property type="match status" value="1"/>
</dbReference>
<dbReference type="PANTHER" id="PTHR43512">
    <property type="entry name" value="TRANSLATION FACTOR GUF1-RELATED"/>
    <property type="match status" value="1"/>
</dbReference>
<evidence type="ECO:0000256" key="6">
    <source>
        <dbReference type="ARBA" id="ARBA00023128"/>
    </source>
</evidence>
<dbReference type="Pfam" id="PF00009">
    <property type="entry name" value="GTP_EFTU"/>
    <property type="match status" value="1"/>
</dbReference>
<dbReference type="EC" id="3.6.5.n1" evidence="9"/>
<dbReference type="InterPro" id="IPR013842">
    <property type="entry name" value="LepA_CTD"/>
</dbReference>
<dbReference type="SUPFAM" id="SSF54980">
    <property type="entry name" value="EF-G C-terminal domain-like"/>
    <property type="match status" value="2"/>
</dbReference>
<feature type="binding site" evidence="9">
    <location>
        <begin position="298"/>
        <end position="301"/>
    </location>
    <ligand>
        <name>GTP</name>
        <dbReference type="ChEBI" id="CHEBI:37565"/>
    </ligand>
</feature>
<dbReference type="FunFam" id="3.30.70.2570:FF:000001">
    <property type="entry name" value="Translation factor GUF1, mitochondrial"/>
    <property type="match status" value="1"/>
</dbReference>
<dbReference type="Proteomes" id="UP000807504">
    <property type="component" value="Unassembled WGS sequence"/>
</dbReference>
<keyword evidence="4 9" id="KW-0999">Mitochondrion inner membrane</keyword>
<evidence type="ECO:0000256" key="4">
    <source>
        <dbReference type="ARBA" id="ARBA00022792"/>
    </source>
</evidence>
<dbReference type="InterPro" id="IPR000640">
    <property type="entry name" value="EFG_V-like"/>
</dbReference>
<dbReference type="Gene3D" id="2.40.30.10">
    <property type="entry name" value="Translation factors"/>
    <property type="match status" value="1"/>
</dbReference>
<reference evidence="11" key="1">
    <citation type="journal article" date="2020" name="bioRxiv">
        <title>Chromosome-level reference genome of the European wasp spider Argiope bruennichi: a resource for studies on range expansion and evolutionary adaptation.</title>
        <authorList>
            <person name="Sheffer M.M."/>
            <person name="Hoppe A."/>
            <person name="Krehenwinkel H."/>
            <person name="Uhl G."/>
            <person name="Kuss A.W."/>
            <person name="Jensen L."/>
            <person name="Jensen C."/>
            <person name="Gillespie R.G."/>
            <person name="Hoff K.J."/>
            <person name="Prost S."/>
        </authorList>
    </citation>
    <scope>NUCLEOTIDE SEQUENCE</scope>
</reference>
<dbReference type="GO" id="GO:0005525">
    <property type="term" value="F:GTP binding"/>
    <property type="evidence" value="ECO:0007669"/>
    <property type="project" value="UniProtKB-UniRule"/>
</dbReference>
<dbReference type="EMBL" id="JABXBU010000030">
    <property type="protein sequence ID" value="KAF8785637.1"/>
    <property type="molecule type" value="Genomic_DNA"/>
</dbReference>
<dbReference type="Pfam" id="PF00679">
    <property type="entry name" value="EFG_C"/>
    <property type="match status" value="1"/>
</dbReference>
<dbReference type="InterPro" id="IPR035647">
    <property type="entry name" value="EFG_III/V"/>
</dbReference>
<keyword evidence="6 9" id="KW-0496">Mitochondrion</keyword>
<dbReference type="GO" id="GO:0045727">
    <property type="term" value="P:positive regulation of translation"/>
    <property type="evidence" value="ECO:0007669"/>
    <property type="project" value="UniProtKB-UniRule"/>
</dbReference>
<evidence type="ECO:0000256" key="7">
    <source>
        <dbReference type="ARBA" id="ARBA00023134"/>
    </source>
</evidence>
<dbReference type="PANTHER" id="PTHR43512:SF7">
    <property type="entry name" value="TRANSLATION FACTOR GUF1, MITOCHONDRIAL"/>
    <property type="match status" value="1"/>
</dbReference>
<dbReference type="FunFam" id="3.30.70.870:FF:000004">
    <property type="entry name" value="Translation factor GUF1, mitochondrial"/>
    <property type="match status" value="1"/>
</dbReference>
<gene>
    <name evidence="11" type="ORF">HNY73_011152</name>
</gene>
<keyword evidence="5 9" id="KW-0378">Hydrolase</keyword>
<feature type="binding site" evidence="9">
    <location>
        <begin position="179"/>
        <end position="186"/>
    </location>
    <ligand>
        <name>GTP</name>
        <dbReference type="ChEBI" id="CHEBI:37565"/>
    </ligand>
</feature>
<keyword evidence="9" id="KW-0648">Protein biosynthesis</keyword>
<dbReference type="GO" id="GO:0097177">
    <property type="term" value="F:mitochondrial ribosome binding"/>
    <property type="evidence" value="ECO:0007669"/>
    <property type="project" value="TreeGrafter"/>
</dbReference>
<dbReference type="Gene3D" id="3.30.70.870">
    <property type="entry name" value="Elongation Factor G (Translational Gtpase), domain 3"/>
    <property type="match status" value="1"/>
</dbReference>
<evidence type="ECO:0000313" key="12">
    <source>
        <dbReference type="Proteomes" id="UP000807504"/>
    </source>
</evidence>
<dbReference type="Gene3D" id="3.30.70.240">
    <property type="match status" value="1"/>
</dbReference>
<dbReference type="InterPro" id="IPR005225">
    <property type="entry name" value="Small_GTP-bd"/>
</dbReference>
<dbReference type="Gene3D" id="3.30.70.2570">
    <property type="entry name" value="Elongation factor 4, C-terminal domain"/>
    <property type="match status" value="1"/>
</dbReference>
<dbReference type="PROSITE" id="PS51722">
    <property type="entry name" value="G_TR_2"/>
    <property type="match status" value="1"/>
</dbReference>
<comment type="catalytic activity">
    <reaction evidence="9">
        <text>GTP + H2O = GDP + phosphate + H(+)</text>
        <dbReference type="Rhea" id="RHEA:19669"/>
        <dbReference type="ChEBI" id="CHEBI:15377"/>
        <dbReference type="ChEBI" id="CHEBI:15378"/>
        <dbReference type="ChEBI" id="CHEBI:37565"/>
        <dbReference type="ChEBI" id="CHEBI:43474"/>
        <dbReference type="ChEBI" id="CHEBI:58189"/>
        <dbReference type="EC" id="3.6.5.n1"/>
    </reaction>
</comment>
<dbReference type="InterPro" id="IPR027417">
    <property type="entry name" value="P-loop_NTPase"/>
</dbReference>
<sequence length="750" mass="84552">MLNILKLEAPSLRSDFPPALTPIEEIKAELQKEGFTVVCITQLSKFQTKSPMPLFYAQIANGPLSEMVYTVTEMFGTKISVKRYKGRGLLNAGGVRASSTALKLVNYLLNVKLCLQNSDLTMFSLYEKMLYFNIGYNLKKVHSRILYSNRLEFSSERKEFKVNMKNFPLKYIRNFGIIAHVDHGKSTLSDRLMEFAGNISRKKKNEQVLDKLQVERERGITVKAQTVSLFHEYKGQTYLLNLIDTPGHVDFSYEVNRSLVACQGVILLVDANQGVQAQTVANFNLASAHNLEIIPVLNKIDLKNAKPEIVSNQLTSLFGFNEEDILQVSAKLGTGIEDVLLAVVEKIPPPHGDINQQFRALQYDSWYVQYQGVICLILVVDGSIQVGDEIASCSSGHSYVVKELGILYPEELPVKELFAGQAGYFKANIKNPKDVKVGDTWIKKDTVANPLPLISQSKPMVFAGVYPSDQSKTEDLRKALEKLLLNDSSVNISMETSSALGQGWRLGFLGVLHMEVFCQRLYQEFDADVVVTAPGIPYKIKIKGKSNIKKYGSEEIIISNPSKFPDPTIVEEYFEPMNRRGEQRNINFLDNETIVLSYKFPLGEIIMDFFNELKIISSGYASFDYEEIGYESTFLKKIDIYLNGKIVEELSLITHASQVEKVGRAMCLRLKECIDPQLFLIAIQACTDGKKVIARENIKALKKDVAAKLYGGDVTRRMKLLQRQKEGKKNMRMVGNVQIPKDTFINILKR</sequence>
<evidence type="ECO:0000313" key="11">
    <source>
        <dbReference type="EMBL" id="KAF8785637.1"/>
    </source>
</evidence>
<comment type="similarity">
    <text evidence="1">Belongs to the TRAFAC class translation factor GTPase superfamily. Classic translation factor GTPase family. LepA subfamily.</text>
</comment>
<dbReference type="InterPro" id="IPR038363">
    <property type="entry name" value="LepA_C_sf"/>
</dbReference>
<dbReference type="GO" id="GO:0003924">
    <property type="term" value="F:GTPase activity"/>
    <property type="evidence" value="ECO:0007669"/>
    <property type="project" value="UniProtKB-UniRule"/>
</dbReference>
<dbReference type="InterPro" id="IPR009000">
    <property type="entry name" value="Transl_B-barrel_sf"/>
</dbReference>
<dbReference type="InterPro" id="IPR004161">
    <property type="entry name" value="EFTu-like_2"/>
</dbReference>
<comment type="subcellular location">
    <subcellularLocation>
        <location evidence="9">Mitochondrion inner membrane</location>
        <topology evidence="9">Peripheral membrane protein</topology>
        <orientation evidence="9">Matrix side</orientation>
    </subcellularLocation>
</comment>
<dbReference type="CDD" id="cd03699">
    <property type="entry name" value="EF4_II"/>
    <property type="match status" value="1"/>
</dbReference>
<dbReference type="InterPro" id="IPR041095">
    <property type="entry name" value="EFG_II"/>
</dbReference>
<dbReference type="HAMAP" id="MF_00071">
    <property type="entry name" value="LepA"/>
    <property type="match status" value="1"/>
</dbReference>
<dbReference type="GO" id="GO:0006412">
    <property type="term" value="P:translation"/>
    <property type="evidence" value="ECO:0007669"/>
    <property type="project" value="UniProtKB-KW"/>
</dbReference>
<keyword evidence="3 9" id="KW-0547">Nucleotide-binding</keyword>
<dbReference type="PROSITE" id="PS00301">
    <property type="entry name" value="G_TR_1"/>
    <property type="match status" value="1"/>
</dbReference>
<evidence type="ECO:0000259" key="10">
    <source>
        <dbReference type="PROSITE" id="PS51722"/>
    </source>
</evidence>
<dbReference type="InterPro" id="IPR000795">
    <property type="entry name" value="T_Tr_GTP-bd_dom"/>
</dbReference>
<evidence type="ECO:0000256" key="8">
    <source>
        <dbReference type="ARBA" id="ARBA00023136"/>
    </source>
</evidence>
<dbReference type="Pfam" id="PF14492">
    <property type="entry name" value="EFG_III"/>
    <property type="match status" value="1"/>
</dbReference>
<dbReference type="CDD" id="cd16260">
    <property type="entry name" value="EF4_III"/>
    <property type="match status" value="1"/>
</dbReference>
<dbReference type="SUPFAM" id="SSF50447">
    <property type="entry name" value="Translation proteins"/>
    <property type="match status" value="1"/>
</dbReference>
<dbReference type="InterPro" id="IPR031157">
    <property type="entry name" value="G_TR_CS"/>
</dbReference>
<dbReference type="FunFam" id="2.40.30.10:FF:000015">
    <property type="entry name" value="Translation factor GUF1, mitochondrial"/>
    <property type="match status" value="1"/>
</dbReference>
<dbReference type="PRINTS" id="PR00315">
    <property type="entry name" value="ELONGATNFCT"/>
</dbReference>
<evidence type="ECO:0000256" key="5">
    <source>
        <dbReference type="ARBA" id="ARBA00022801"/>
    </source>
</evidence>
<organism evidence="11 12">
    <name type="scientific">Argiope bruennichi</name>
    <name type="common">Wasp spider</name>
    <name type="synonym">Aranea bruennichi</name>
    <dbReference type="NCBI Taxonomy" id="94029"/>
    <lineage>
        <taxon>Eukaryota</taxon>
        <taxon>Metazoa</taxon>
        <taxon>Ecdysozoa</taxon>
        <taxon>Arthropoda</taxon>
        <taxon>Chelicerata</taxon>
        <taxon>Arachnida</taxon>
        <taxon>Araneae</taxon>
        <taxon>Araneomorphae</taxon>
        <taxon>Entelegynae</taxon>
        <taxon>Araneoidea</taxon>
        <taxon>Araneidae</taxon>
        <taxon>Argiope</taxon>
    </lineage>
</organism>
<dbReference type="CDD" id="cd01890">
    <property type="entry name" value="LepA"/>
    <property type="match status" value="1"/>
</dbReference>
<keyword evidence="7 9" id="KW-0342">GTP-binding</keyword>
<keyword evidence="8 9" id="KW-0472">Membrane</keyword>
<keyword evidence="12" id="KW-1185">Reference proteome</keyword>
<keyword evidence="2" id="KW-1003">Cell membrane</keyword>
<dbReference type="GO" id="GO:0005759">
    <property type="term" value="C:mitochondrial matrix"/>
    <property type="evidence" value="ECO:0007669"/>
    <property type="project" value="UniProtKB-UniRule"/>
</dbReference>
<comment type="caution">
    <text evidence="11">The sequence shown here is derived from an EMBL/GenBank/DDBJ whole genome shotgun (WGS) entry which is preliminary data.</text>
</comment>
<dbReference type="GO" id="GO:0005743">
    <property type="term" value="C:mitochondrial inner membrane"/>
    <property type="evidence" value="ECO:0007669"/>
    <property type="project" value="UniProtKB-SubCell"/>
</dbReference>
<protein>
    <recommendedName>
        <fullName evidence="9">Translation factor GUF1 homolog, mitochondrial</fullName>
        <ecNumber evidence="9">3.6.5.n1</ecNumber>
    </recommendedName>
    <alternativeName>
        <fullName evidence="9">Elongation factor 4 homolog</fullName>
        <shortName evidence="9">EF-4</shortName>
    </alternativeName>
    <alternativeName>
        <fullName evidence="9">GTPase GUF1 homolog</fullName>
    </alternativeName>
    <alternativeName>
        <fullName evidence="9">Ribosomal back-translocase</fullName>
    </alternativeName>
</protein>
<evidence type="ECO:0000256" key="1">
    <source>
        <dbReference type="ARBA" id="ARBA00005454"/>
    </source>
</evidence>
<comment type="similarity">
    <text evidence="9">Belongs to the GTP-binding elongation factor family. LepA subfamily.</text>
</comment>
<dbReference type="Pfam" id="PF06421">
    <property type="entry name" value="LepA_C"/>
    <property type="match status" value="1"/>
</dbReference>
<reference evidence="11" key="2">
    <citation type="submission" date="2020-06" db="EMBL/GenBank/DDBJ databases">
        <authorList>
            <person name="Sheffer M."/>
        </authorList>
    </citation>
    <scope>NUCLEOTIDE SEQUENCE</scope>
</reference>
<dbReference type="AlphaFoldDB" id="A0A8T0F394"/>
<evidence type="ECO:0000256" key="2">
    <source>
        <dbReference type="ARBA" id="ARBA00022475"/>
    </source>
</evidence>
<dbReference type="Gene3D" id="3.40.50.300">
    <property type="entry name" value="P-loop containing nucleotide triphosphate hydrolases"/>
    <property type="match status" value="1"/>
</dbReference>
<accession>A0A8T0F394</accession>